<dbReference type="Gene3D" id="3.20.20.390">
    <property type="entry name" value="FMN-linked oxidoreductases"/>
    <property type="match status" value="1"/>
</dbReference>
<feature type="binding site" evidence="9">
    <location>
        <position position="27"/>
    </location>
    <ligand>
        <name>Mg(2+)</name>
        <dbReference type="ChEBI" id="CHEBI:18420"/>
    </ligand>
</feature>
<comment type="similarity">
    <text evidence="9">Belongs to the GGGP/HepGP synthase family. Group II subfamily.</text>
</comment>
<evidence type="ECO:0000313" key="11">
    <source>
        <dbReference type="Proteomes" id="UP001589585"/>
    </source>
</evidence>
<proteinExistence type="inferred from homology"/>
<organism evidence="10 11">
    <name type="scientific">Mariniflexile ostreae</name>
    <dbReference type="NCBI Taxonomy" id="1520892"/>
    <lineage>
        <taxon>Bacteria</taxon>
        <taxon>Pseudomonadati</taxon>
        <taxon>Bacteroidota</taxon>
        <taxon>Flavobacteriia</taxon>
        <taxon>Flavobacteriales</taxon>
        <taxon>Flavobacteriaceae</taxon>
        <taxon>Mariniflexile</taxon>
    </lineage>
</organism>
<dbReference type="NCBIfam" id="TIGR01768">
    <property type="entry name" value="GGGP-family"/>
    <property type="match status" value="1"/>
</dbReference>
<keyword evidence="11" id="KW-1185">Reference proteome</keyword>
<feature type="binding site" evidence="9">
    <location>
        <begin position="176"/>
        <end position="182"/>
    </location>
    <ligand>
        <name>sn-glycerol 1-phosphate</name>
        <dbReference type="ChEBI" id="CHEBI:57685"/>
    </ligand>
</feature>
<name>A0ABV5F7H4_9FLAO</name>
<evidence type="ECO:0000256" key="1">
    <source>
        <dbReference type="ARBA" id="ARBA00022516"/>
    </source>
</evidence>
<feature type="binding site" evidence="9">
    <location>
        <begin position="229"/>
        <end position="230"/>
    </location>
    <ligand>
        <name>sn-glycerol 1-phosphate</name>
        <dbReference type="ChEBI" id="CHEBI:57685"/>
    </ligand>
</feature>
<keyword evidence="3 9" id="KW-0479">Metal-binding</keyword>
<evidence type="ECO:0000256" key="6">
    <source>
        <dbReference type="ARBA" id="ARBA00023209"/>
    </source>
</evidence>
<accession>A0ABV5F7H4</accession>
<evidence type="ECO:0000256" key="8">
    <source>
        <dbReference type="ARBA" id="ARBA00047288"/>
    </source>
</evidence>
<evidence type="ECO:0000256" key="2">
    <source>
        <dbReference type="ARBA" id="ARBA00022679"/>
    </source>
</evidence>
<evidence type="ECO:0000256" key="7">
    <source>
        <dbReference type="ARBA" id="ARBA00023264"/>
    </source>
</evidence>
<evidence type="ECO:0000256" key="3">
    <source>
        <dbReference type="ARBA" id="ARBA00022723"/>
    </source>
</evidence>
<comment type="caution">
    <text evidence="9">Lacks conserved residue(s) required for the propagation of feature annotation.</text>
</comment>
<keyword evidence="5 9" id="KW-0443">Lipid metabolism</keyword>
<comment type="catalytic activity">
    <reaction evidence="8 9">
        <text>sn-glycerol 1-phosphate + (2E,6E,10E)-geranylgeranyl diphosphate = sn-3-O-(geranylgeranyl)glycerol 1-phosphate + diphosphate</text>
        <dbReference type="Rhea" id="RHEA:23404"/>
        <dbReference type="ChEBI" id="CHEBI:33019"/>
        <dbReference type="ChEBI" id="CHEBI:57677"/>
        <dbReference type="ChEBI" id="CHEBI:57685"/>
        <dbReference type="ChEBI" id="CHEBI:58756"/>
        <dbReference type="EC" id="2.5.1.41"/>
    </reaction>
</comment>
<keyword evidence="4 9" id="KW-0460">Magnesium</keyword>
<dbReference type="SUPFAM" id="SSF51395">
    <property type="entry name" value="FMN-linked oxidoreductases"/>
    <property type="match status" value="1"/>
</dbReference>
<dbReference type="EC" id="2.5.1.41" evidence="9"/>
<dbReference type="NCBIfam" id="TIGR01769">
    <property type="entry name" value="GGGP"/>
    <property type="match status" value="1"/>
</dbReference>
<reference evidence="10 11" key="1">
    <citation type="submission" date="2024-09" db="EMBL/GenBank/DDBJ databases">
        <authorList>
            <person name="Sun Q."/>
            <person name="Mori K."/>
        </authorList>
    </citation>
    <scope>NUCLEOTIDE SEQUENCE [LARGE SCALE GENOMIC DNA]</scope>
    <source>
        <strain evidence="10 11">CECT 8622</strain>
    </source>
</reference>
<comment type="caution">
    <text evidence="10">The sequence shown here is derived from an EMBL/GenBank/DDBJ whole genome shotgun (WGS) entry which is preliminary data.</text>
</comment>
<comment type="function">
    <text evidence="9">Prenyltransferase that catalyzes the transfer of the geranylgeranyl moiety of geranylgeranyl diphosphate (GGPP) to the C3 hydroxyl of sn-glycerol-1-phosphate (G1P).</text>
</comment>
<feature type="binding site" evidence="9">
    <location>
        <begin position="207"/>
        <end position="208"/>
    </location>
    <ligand>
        <name>sn-glycerol 1-phosphate</name>
        <dbReference type="ChEBI" id="CHEBI:57685"/>
    </ligand>
</feature>
<dbReference type="NCBIfam" id="NF003198">
    <property type="entry name" value="PRK04169.1-2"/>
    <property type="match status" value="1"/>
</dbReference>
<comment type="cofactor">
    <cofactor evidence="9">
        <name>Mg(2+)</name>
        <dbReference type="ChEBI" id="CHEBI:18420"/>
    </cofactor>
</comment>
<evidence type="ECO:0000256" key="5">
    <source>
        <dbReference type="ARBA" id="ARBA00023098"/>
    </source>
</evidence>
<dbReference type="Proteomes" id="UP001589585">
    <property type="component" value="Unassembled WGS sequence"/>
</dbReference>
<sequence length="244" mass="26372">MTGQINIYKNIVSDIASGKQLLAVLIDPDKFFIENASRFIGKVNRSIATHIFVGGSTVDAHKTEKLVVEIKKHTPLPIVLFPGDVTQITDSADAILFLSLISGRNPDYLIDKHVQAVSRLKLTNLEVIPTGYLLIEGGKRTAVEYVTHTKPMVNSAIQLIVDTASAGQYLGMQLIYLEAGSGAETPLSNRTIAQVKKVLHVPLIVGGGIRNKKDLEKAYGSGADLVVIGTAFEDDESFFDALLA</sequence>
<dbReference type="Pfam" id="PF01884">
    <property type="entry name" value="PcrB"/>
    <property type="match status" value="1"/>
</dbReference>
<evidence type="ECO:0000256" key="4">
    <source>
        <dbReference type="ARBA" id="ARBA00022842"/>
    </source>
</evidence>
<gene>
    <name evidence="10" type="ORF">ACFFU9_01455</name>
</gene>
<evidence type="ECO:0000256" key="9">
    <source>
        <dbReference type="HAMAP-Rule" id="MF_00112"/>
    </source>
</evidence>
<keyword evidence="6 9" id="KW-0594">Phospholipid biosynthesis</keyword>
<dbReference type="EMBL" id="JBHMFC010000006">
    <property type="protein sequence ID" value="MFB9055395.1"/>
    <property type="molecule type" value="Genomic_DNA"/>
</dbReference>
<feature type="binding site" evidence="9">
    <location>
        <position position="56"/>
    </location>
    <ligand>
        <name>Mg(2+)</name>
        <dbReference type="ChEBI" id="CHEBI:18420"/>
    </ligand>
</feature>
<dbReference type="InterPro" id="IPR010946">
    <property type="entry name" value="GGGP_synth"/>
</dbReference>
<dbReference type="HAMAP" id="MF_00112">
    <property type="entry name" value="GGGP_HepGP_synthase"/>
    <property type="match status" value="1"/>
</dbReference>
<protein>
    <recommendedName>
        <fullName evidence="9">Geranylgeranylglyceryl phosphate synthase</fullName>
        <shortName evidence="9">GGGP synthase</shortName>
        <shortName evidence="9">GGGPS</shortName>
        <ecNumber evidence="9">2.5.1.41</ecNumber>
    </recommendedName>
    <alternativeName>
        <fullName evidence="9">(S)-3-O-geranylgeranylglyceryl phosphate synthase</fullName>
    </alternativeName>
    <alternativeName>
        <fullName evidence="9">Phosphoglycerol geranylgeranyltransferase</fullName>
    </alternativeName>
</protein>
<keyword evidence="2 9" id="KW-0808">Transferase</keyword>
<keyword evidence="1 9" id="KW-0444">Lipid biosynthesis</keyword>
<evidence type="ECO:0000313" key="10">
    <source>
        <dbReference type="EMBL" id="MFB9055395.1"/>
    </source>
</evidence>
<keyword evidence="7 9" id="KW-1208">Phospholipid metabolism</keyword>
<dbReference type="InterPro" id="IPR008205">
    <property type="entry name" value="GGGP_HepGP_synthase"/>
</dbReference>
<dbReference type="InterPro" id="IPR038597">
    <property type="entry name" value="GGGP/HepGP_synthase_sf"/>
</dbReference>
<dbReference type="RefSeq" id="WP_379859579.1">
    <property type="nucleotide sequence ID" value="NZ_JBHMFC010000006.1"/>
</dbReference>